<comment type="caution">
    <text evidence="9">The sequence shown here is derived from an EMBL/GenBank/DDBJ whole genome shotgun (WGS) entry which is preliminary data.</text>
</comment>
<dbReference type="PANTHER" id="PTHR12810:SF0">
    <property type="entry name" value="SMALL RIBOSOMAL SUBUNIT PROTEIN MS29"/>
    <property type="match status" value="1"/>
</dbReference>
<keyword evidence="8" id="KW-0472">Membrane</keyword>
<evidence type="ECO:0000313" key="10">
    <source>
        <dbReference type="Proteomes" id="UP001152803"/>
    </source>
</evidence>
<dbReference type="PANTHER" id="PTHR12810">
    <property type="entry name" value="MITOCHONDRIAL 28S RIBOSOMAL PROTEIN S29"/>
    <property type="match status" value="1"/>
</dbReference>
<feature type="transmembrane region" description="Helical" evidence="8">
    <location>
        <begin position="12"/>
        <end position="30"/>
    </location>
</feature>
<name>A0A9Q1E1H3_CONCO</name>
<comment type="similarity">
    <text evidence="2">Belongs to the mitochondrion-specific ribosomal protein mS29 family.</text>
</comment>
<evidence type="ECO:0000256" key="1">
    <source>
        <dbReference type="ARBA" id="ARBA00004173"/>
    </source>
</evidence>
<dbReference type="GO" id="GO:0006915">
    <property type="term" value="P:apoptotic process"/>
    <property type="evidence" value="ECO:0007669"/>
    <property type="project" value="InterPro"/>
</dbReference>
<evidence type="ECO:0000313" key="9">
    <source>
        <dbReference type="EMBL" id="KAJ8287906.1"/>
    </source>
</evidence>
<accession>A0A9Q1E1H3</accession>
<reference evidence="9" key="1">
    <citation type="journal article" date="2023" name="Science">
        <title>Genome structures resolve the early diversification of teleost fishes.</title>
        <authorList>
            <person name="Parey E."/>
            <person name="Louis A."/>
            <person name="Montfort J."/>
            <person name="Bouchez O."/>
            <person name="Roques C."/>
            <person name="Iampietro C."/>
            <person name="Lluch J."/>
            <person name="Castinel A."/>
            <person name="Donnadieu C."/>
            <person name="Desvignes T."/>
            <person name="Floi Bucao C."/>
            <person name="Jouanno E."/>
            <person name="Wen M."/>
            <person name="Mejri S."/>
            <person name="Dirks R."/>
            <person name="Jansen H."/>
            <person name="Henkel C."/>
            <person name="Chen W.J."/>
            <person name="Zahm M."/>
            <person name="Cabau C."/>
            <person name="Klopp C."/>
            <person name="Thompson A.W."/>
            <person name="Robinson-Rechavi M."/>
            <person name="Braasch I."/>
            <person name="Lecointre G."/>
            <person name="Bobe J."/>
            <person name="Postlethwait J.H."/>
            <person name="Berthelot C."/>
            <person name="Roest Crollius H."/>
            <person name="Guiguen Y."/>
        </authorList>
    </citation>
    <scope>NUCLEOTIDE SEQUENCE</scope>
    <source>
        <strain evidence="9">Concon-B</strain>
    </source>
</reference>
<dbReference type="GO" id="GO:0003735">
    <property type="term" value="F:structural constituent of ribosome"/>
    <property type="evidence" value="ECO:0007669"/>
    <property type="project" value="TreeGrafter"/>
</dbReference>
<dbReference type="PRINTS" id="PR01716">
    <property type="entry name" value="DEATHASSOCP3"/>
</dbReference>
<evidence type="ECO:0000256" key="4">
    <source>
        <dbReference type="ARBA" id="ARBA00022980"/>
    </source>
</evidence>
<keyword evidence="5" id="KW-0496">Mitochondrion</keyword>
<evidence type="ECO:0000256" key="5">
    <source>
        <dbReference type="ARBA" id="ARBA00023128"/>
    </source>
</evidence>
<evidence type="ECO:0000256" key="7">
    <source>
        <dbReference type="ARBA" id="ARBA00035140"/>
    </source>
</evidence>
<organism evidence="9 10">
    <name type="scientific">Conger conger</name>
    <name type="common">Conger eel</name>
    <name type="synonym">Muraena conger</name>
    <dbReference type="NCBI Taxonomy" id="82655"/>
    <lineage>
        <taxon>Eukaryota</taxon>
        <taxon>Metazoa</taxon>
        <taxon>Chordata</taxon>
        <taxon>Craniata</taxon>
        <taxon>Vertebrata</taxon>
        <taxon>Euteleostomi</taxon>
        <taxon>Actinopterygii</taxon>
        <taxon>Neopterygii</taxon>
        <taxon>Teleostei</taxon>
        <taxon>Anguilliformes</taxon>
        <taxon>Congridae</taxon>
        <taxon>Conger</taxon>
    </lineage>
</organism>
<dbReference type="Pfam" id="PF10236">
    <property type="entry name" value="DAP3"/>
    <property type="match status" value="1"/>
</dbReference>
<keyword evidence="8" id="KW-1133">Transmembrane helix</keyword>
<keyword evidence="3" id="KW-0809">Transit peptide</keyword>
<dbReference type="SUPFAM" id="SSF52540">
    <property type="entry name" value="P-loop containing nucleoside triphosphate hydrolases"/>
    <property type="match status" value="1"/>
</dbReference>
<keyword evidence="10" id="KW-1185">Reference proteome</keyword>
<dbReference type="AlphaFoldDB" id="A0A9Q1E1H3"/>
<dbReference type="EMBL" id="JAFJMO010000001">
    <property type="protein sequence ID" value="KAJ8287906.1"/>
    <property type="molecule type" value="Genomic_DNA"/>
</dbReference>
<keyword evidence="8" id="KW-0812">Transmembrane</keyword>
<evidence type="ECO:0000256" key="6">
    <source>
        <dbReference type="ARBA" id="ARBA00023274"/>
    </source>
</evidence>
<protein>
    <recommendedName>
        <fullName evidence="7">Small ribosomal subunit protein mS29</fullName>
    </recommendedName>
</protein>
<keyword evidence="6" id="KW-0687">Ribonucleoprotein</keyword>
<comment type="subcellular location">
    <subcellularLocation>
        <location evidence="1">Mitochondrion</location>
    </subcellularLocation>
</comment>
<gene>
    <name evidence="9" type="ORF">COCON_G00005650</name>
</gene>
<dbReference type="InterPro" id="IPR019368">
    <property type="entry name" value="Ribosomal_mS29"/>
</dbReference>
<proteinExistence type="inferred from homology"/>
<evidence type="ECO:0000256" key="8">
    <source>
        <dbReference type="SAM" id="Phobius"/>
    </source>
</evidence>
<dbReference type="GO" id="GO:0005763">
    <property type="term" value="C:mitochondrial small ribosomal subunit"/>
    <property type="evidence" value="ECO:0007669"/>
    <property type="project" value="TreeGrafter"/>
</dbReference>
<evidence type="ECO:0000256" key="2">
    <source>
        <dbReference type="ARBA" id="ARBA00009863"/>
    </source>
</evidence>
<dbReference type="InterPro" id="IPR008092">
    <property type="entry name" value="Ribosomal_mS29_met"/>
</dbReference>
<dbReference type="InterPro" id="IPR027417">
    <property type="entry name" value="P-loop_NTPase"/>
</dbReference>
<dbReference type="OrthoDB" id="274828at2759"/>
<sequence>MRIVWAPEKEALATHFVLNVIINCTTIMALHRLHFGLRQTVTQTRSLHGSGLIQQLGSAAVEPEPSVRPKHAIFRTAEGDPAQHSEQHLGQYYTLPPATIRSLFPQGLPDRFQKQVKTFNECSMMVREPALEIISLLKRADYSKPPIHYMLYGEKGTGKSLSLCHALQYCFSQGWLILCVPDAHLLVKNCREILPSAFNSSRYDQPMLAVQWLRNFRTTNEHFLSQIKTTRRYVWTKRESTEEGRPLKEIVEHGLARAKSSSDVVGALLRELRLQVGRPLEGGQEPFRLAVAVDGVNSLWGRTTLTKERKIEMAPEELTLVYNLRKMLKQDWSGGAIITAVSQTGALFKPNFAYLPHELLGEEGFVSLEPFLPVPVPVYSDKEFESCYQYYIDRNWLQHEQSRTEDGKKELIFLSDRNPSVLERVCASL</sequence>
<keyword evidence="4" id="KW-0689">Ribosomal protein</keyword>
<evidence type="ECO:0000256" key="3">
    <source>
        <dbReference type="ARBA" id="ARBA00022946"/>
    </source>
</evidence>
<dbReference type="Proteomes" id="UP001152803">
    <property type="component" value="Unassembled WGS sequence"/>
</dbReference>